<name>A0A9D1FN72_9FIRM</name>
<dbReference type="InterPro" id="IPR001790">
    <property type="entry name" value="Ribosomal_uL10"/>
</dbReference>
<sequence>MASEKVLLEKQQAVADLKAKLEKAVAGVMVDYKGIDVANDTQLRKELREAGVDYCVYKNSIIRFAVEGTQYADLAKHLDGTTAFAVSEEDATAAARIIAKYSKAVKEGFNVKAGFVEGKLLDVAGVNELAEIPSREVLIARVLGGFNGVIRNFAVVLDQIREQKEAC</sequence>
<keyword evidence="3 5" id="KW-0687">Ribonucleoprotein</keyword>
<dbReference type="PANTHER" id="PTHR11560">
    <property type="entry name" value="39S RIBOSOMAL PROTEIN L10, MITOCHONDRIAL"/>
    <property type="match status" value="1"/>
</dbReference>
<reference evidence="6" key="1">
    <citation type="submission" date="2020-10" db="EMBL/GenBank/DDBJ databases">
        <authorList>
            <person name="Gilroy R."/>
        </authorList>
    </citation>
    <scope>NUCLEOTIDE SEQUENCE</scope>
    <source>
        <strain evidence="6">CHK199-13235</strain>
    </source>
</reference>
<dbReference type="GO" id="GO:0015934">
    <property type="term" value="C:large ribosomal subunit"/>
    <property type="evidence" value="ECO:0007669"/>
    <property type="project" value="InterPro"/>
</dbReference>
<organism evidence="6 7">
    <name type="scientific">Candidatus Merdivicinus excrementipullorum</name>
    <dbReference type="NCBI Taxonomy" id="2840867"/>
    <lineage>
        <taxon>Bacteria</taxon>
        <taxon>Bacillati</taxon>
        <taxon>Bacillota</taxon>
        <taxon>Clostridia</taxon>
        <taxon>Eubacteriales</taxon>
        <taxon>Oscillospiraceae</taxon>
        <taxon>Oscillospiraceae incertae sedis</taxon>
        <taxon>Candidatus Merdivicinus</taxon>
    </lineage>
</organism>
<protein>
    <recommendedName>
        <fullName evidence="4 5">Large ribosomal subunit protein uL10</fullName>
    </recommendedName>
</protein>
<dbReference type="InterPro" id="IPR043141">
    <property type="entry name" value="Ribosomal_uL10-like_sf"/>
</dbReference>
<dbReference type="Gene3D" id="3.30.70.1730">
    <property type="match status" value="1"/>
</dbReference>
<evidence type="ECO:0000313" key="6">
    <source>
        <dbReference type="EMBL" id="HIS76916.1"/>
    </source>
</evidence>
<accession>A0A9D1FN72</accession>
<dbReference type="NCBIfam" id="NF000955">
    <property type="entry name" value="PRK00099.1-1"/>
    <property type="match status" value="1"/>
</dbReference>
<keyword evidence="5" id="KW-0694">RNA-binding</keyword>
<dbReference type="InterPro" id="IPR022973">
    <property type="entry name" value="Ribosomal_uL10_bac"/>
</dbReference>
<evidence type="ECO:0000256" key="1">
    <source>
        <dbReference type="ARBA" id="ARBA00008889"/>
    </source>
</evidence>
<dbReference type="PROSITE" id="PS01109">
    <property type="entry name" value="RIBOSOMAL_L10"/>
    <property type="match status" value="1"/>
</dbReference>
<comment type="similarity">
    <text evidence="1 5">Belongs to the universal ribosomal protein uL10 family.</text>
</comment>
<dbReference type="InterPro" id="IPR002363">
    <property type="entry name" value="Ribosomal_uL10_CS_bac"/>
</dbReference>
<evidence type="ECO:0000256" key="4">
    <source>
        <dbReference type="ARBA" id="ARBA00035202"/>
    </source>
</evidence>
<dbReference type="GO" id="GO:0006412">
    <property type="term" value="P:translation"/>
    <property type="evidence" value="ECO:0007669"/>
    <property type="project" value="UniProtKB-UniRule"/>
</dbReference>
<evidence type="ECO:0000256" key="2">
    <source>
        <dbReference type="ARBA" id="ARBA00022980"/>
    </source>
</evidence>
<dbReference type="Pfam" id="PF00466">
    <property type="entry name" value="Ribosomal_L10"/>
    <property type="match status" value="1"/>
</dbReference>
<dbReference type="CDD" id="cd05797">
    <property type="entry name" value="Ribosomal_L10"/>
    <property type="match status" value="1"/>
</dbReference>
<evidence type="ECO:0000256" key="3">
    <source>
        <dbReference type="ARBA" id="ARBA00023274"/>
    </source>
</evidence>
<dbReference type="Proteomes" id="UP000824002">
    <property type="component" value="Unassembled WGS sequence"/>
</dbReference>
<reference evidence="6" key="2">
    <citation type="journal article" date="2021" name="PeerJ">
        <title>Extensive microbial diversity within the chicken gut microbiome revealed by metagenomics and culture.</title>
        <authorList>
            <person name="Gilroy R."/>
            <person name="Ravi A."/>
            <person name="Getino M."/>
            <person name="Pursley I."/>
            <person name="Horton D.L."/>
            <person name="Alikhan N.F."/>
            <person name="Baker D."/>
            <person name="Gharbi K."/>
            <person name="Hall N."/>
            <person name="Watson M."/>
            <person name="Adriaenssens E.M."/>
            <person name="Foster-Nyarko E."/>
            <person name="Jarju S."/>
            <person name="Secka A."/>
            <person name="Antonio M."/>
            <person name="Oren A."/>
            <person name="Chaudhuri R.R."/>
            <person name="La Ragione R."/>
            <person name="Hildebrand F."/>
            <person name="Pallen M.J."/>
        </authorList>
    </citation>
    <scope>NUCLEOTIDE SEQUENCE</scope>
    <source>
        <strain evidence="6">CHK199-13235</strain>
    </source>
</reference>
<comment type="function">
    <text evidence="5">Forms part of the ribosomal stalk, playing a central role in the interaction of the ribosome with GTP-bound translation factors.</text>
</comment>
<dbReference type="SUPFAM" id="SSF160369">
    <property type="entry name" value="Ribosomal protein L10-like"/>
    <property type="match status" value="1"/>
</dbReference>
<evidence type="ECO:0000313" key="7">
    <source>
        <dbReference type="Proteomes" id="UP000824002"/>
    </source>
</evidence>
<dbReference type="GO" id="GO:0003735">
    <property type="term" value="F:structural constituent of ribosome"/>
    <property type="evidence" value="ECO:0007669"/>
    <property type="project" value="InterPro"/>
</dbReference>
<dbReference type="EMBL" id="DVJP01000058">
    <property type="protein sequence ID" value="HIS76916.1"/>
    <property type="molecule type" value="Genomic_DNA"/>
</dbReference>
<comment type="subunit">
    <text evidence="5">Part of the ribosomal stalk of the 50S ribosomal subunit. The N-terminus interacts with L11 and the large rRNA to form the base of the stalk. The C-terminus forms an elongated spine to which L12 dimers bind in a sequential fashion forming a multimeric L10(L12)X complex.</text>
</comment>
<dbReference type="AlphaFoldDB" id="A0A9D1FN72"/>
<dbReference type="InterPro" id="IPR047865">
    <property type="entry name" value="Ribosomal_uL10_bac_type"/>
</dbReference>
<proteinExistence type="inferred from homology"/>
<dbReference type="GO" id="GO:0070180">
    <property type="term" value="F:large ribosomal subunit rRNA binding"/>
    <property type="evidence" value="ECO:0007669"/>
    <property type="project" value="UniProtKB-UniRule"/>
</dbReference>
<evidence type="ECO:0000256" key="5">
    <source>
        <dbReference type="HAMAP-Rule" id="MF_00362"/>
    </source>
</evidence>
<gene>
    <name evidence="5" type="primary">rplJ</name>
    <name evidence="6" type="ORF">IAB51_08920</name>
</gene>
<keyword evidence="5" id="KW-0699">rRNA-binding</keyword>
<dbReference type="HAMAP" id="MF_00362">
    <property type="entry name" value="Ribosomal_uL10"/>
    <property type="match status" value="1"/>
</dbReference>
<keyword evidence="2 5" id="KW-0689">Ribosomal protein</keyword>
<comment type="caution">
    <text evidence="6">The sequence shown here is derived from an EMBL/GenBank/DDBJ whole genome shotgun (WGS) entry which is preliminary data.</text>
</comment>